<keyword evidence="1" id="KW-0812">Transmembrane</keyword>
<feature type="transmembrane region" description="Helical" evidence="1">
    <location>
        <begin position="52"/>
        <end position="72"/>
    </location>
</feature>
<proteinExistence type="predicted"/>
<dbReference type="EMBL" id="JAAZQD010000003">
    <property type="protein sequence ID" value="NKZ39101.1"/>
    <property type="molecule type" value="Genomic_DNA"/>
</dbReference>
<keyword evidence="1" id="KW-1133">Transmembrane helix</keyword>
<dbReference type="Proteomes" id="UP000541636">
    <property type="component" value="Unassembled WGS sequence"/>
</dbReference>
<dbReference type="AlphaFoldDB" id="A0A846ZNS5"/>
<accession>A0A846ZNS5</accession>
<evidence type="ECO:0000256" key="1">
    <source>
        <dbReference type="SAM" id="Phobius"/>
    </source>
</evidence>
<feature type="transmembrane region" description="Helical" evidence="1">
    <location>
        <begin position="23"/>
        <end position="46"/>
    </location>
</feature>
<organism evidence="2 3">
    <name type="scientific">Oleiagrimonas citrea</name>
    <dbReference type="NCBI Taxonomy" id="1665687"/>
    <lineage>
        <taxon>Bacteria</taxon>
        <taxon>Pseudomonadati</taxon>
        <taxon>Pseudomonadota</taxon>
        <taxon>Gammaproteobacteria</taxon>
        <taxon>Lysobacterales</taxon>
        <taxon>Rhodanobacteraceae</taxon>
        <taxon>Oleiagrimonas</taxon>
    </lineage>
</organism>
<sequence length="122" mass="13861">MNWYFDVLKKYFVFSGRARRKEYWMFTLFNIIAYILLTVIAMVLGMQSNKHGLNFLTGLYSLLVFLPSLGVTVRRLHDTGRSGWWVLISLVPIIGGIVLLVFMLLDSTGSNEYGPNPKAVPA</sequence>
<dbReference type="PANTHER" id="PTHR34980">
    <property type="entry name" value="INNER MEMBRANE PROTEIN-RELATED-RELATED"/>
    <property type="match status" value="1"/>
</dbReference>
<evidence type="ECO:0000313" key="3">
    <source>
        <dbReference type="Proteomes" id="UP000541636"/>
    </source>
</evidence>
<feature type="transmembrane region" description="Helical" evidence="1">
    <location>
        <begin position="84"/>
        <end position="105"/>
    </location>
</feature>
<keyword evidence="3" id="KW-1185">Reference proteome</keyword>
<reference evidence="2 3" key="1">
    <citation type="journal article" date="2017" name="Int. J. Syst. Evol. Microbiol.">
        <title>Oleiagrimonas citrea sp. nov., a marine bacterium isolated from tidal flat sediment and emended description of the genus Oleiagrimonas Fang et al. 2015 and Oleiagrimonas soli.</title>
        <authorList>
            <person name="Yang S.H."/>
            <person name="Seo H.S."/>
            <person name="Seong C.N."/>
            <person name="Kwon K.K."/>
        </authorList>
    </citation>
    <scope>NUCLEOTIDE SEQUENCE [LARGE SCALE GENOMIC DNA]</scope>
    <source>
        <strain evidence="2 3">MEBiC09124</strain>
    </source>
</reference>
<dbReference type="GO" id="GO:0005886">
    <property type="term" value="C:plasma membrane"/>
    <property type="evidence" value="ECO:0007669"/>
    <property type="project" value="TreeGrafter"/>
</dbReference>
<evidence type="ECO:0000313" key="2">
    <source>
        <dbReference type="EMBL" id="NKZ39101.1"/>
    </source>
</evidence>
<dbReference type="PANTHER" id="PTHR34980:SF2">
    <property type="entry name" value="INNER MEMBRANE PROTEIN YHAH-RELATED"/>
    <property type="match status" value="1"/>
</dbReference>
<keyword evidence="1" id="KW-0472">Membrane</keyword>
<protein>
    <submittedName>
        <fullName evidence="2">DUF805 domain-containing protein</fullName>
    </submittedName>
</protein>
<comment type="caution">
    <text evidence="2">The sequence shown here is derived from an EMBL/GenBank/DDBJ whole genome shotgun (WGS) entry which is preliminary data.</text>
</comment>
<dbReference type="Pfam" id="PF05656">
    <property type="entry name" value="DUF805"/>
    <property type="match status" value="1"/>
</dbReference>
<dbReference type="RefSeq" id="WP_113064740.1">
    <property type="nucleotide sequence ID" value="NZ_JAAZQD010000003.1"/>
</dbReference>
<gene>
    <name evidence="2" type="ORF">HF690_09075</name>
</gene>
<dbReference type="InterPro" id="IPR008523">
    <property type="entry name" value="DUF805"/>
</dbReference>
<name>A0A846ZNS5_9GAMM</name>